<dbReference type="Gene3D" id="3.40.30.10">
    <property type="entry name" value="Glutaredoxin"/>
    <property type="match status" value="1"/>
</dbReference>
<dbReference type="KEGG" id="lcre:Pla8534_12560"/>
<name>A0A518DNR2_9BACT</name>
<evidence type="ECO:0000313" key="1">
    <source>
        <dbReference type="EMBL" id="QDU93476.1"/>
    </source>
</evidence>
<accession>A0A518DNR2</accession>
<evidence type="ECO:0000313" key="2">
    <source>
        <dbReference type="Proteomes" id="UP000317648"/>
    </source>
</evidence>
<dbReference type="InterPro" id="IPR036249">
    <property type="entry name" value="Thioredoxin-like_sf"/>
</dbReference>
<keyword evidence="2" id="KW-1185">Reference proteome</keyword>
<gene>
    <name evidence="1" type="primary">fdx4</name>
    <name evidence="1" type="ORF">Pla8534_12560</name>
</gene>
<dbReference type="SUPFAM" id="SSF52833">
    <property type="entry name" value="Thioredoxin-like"/>
    <property type="match status" value="1"/>
</dbReference>
<protein>
    <submittedName>
        <fullName evidence="1">Ferredoxin, 2Fe-2S</fullName>
    </submittedName>
</protein>
<dbReference type="EMBL" id="CP036433">
    <property type="protein sequence ID" value="QDU93476.1"/>
    <property type="molecule type" value="Genomic_DNA"/>
</dbReference>
<dbReference type="Proteomes" id="UP000317648">
    <property type="component" value="Chromosome"/>
</dbReference>
<dbReference type="AlphaFoldDB" id="A0A518DNR2"/>
<organism evidence="1 2">
    <name type="scientific">Lignipirellula cremea</name>
    <dbReference type="NCBI Taxonomy" id="2528010"/>
    <lineage>
        <taxon>Bacteria</taxon>
        <taxon>Pseudomonadati</taxon>
        <taxon>Planctomycetota</taxon>
        <taxon>Planctomycetia</taxon>
        <taxon>Pirellulales</taxon>
        <taxon>Pirellulaceae</taxon>
        <taxon>Lignipirellula</taxon>
    </lineage>
</organism>
<proteinExistence type="predicted"/>
<reference evidence="1 2" key="1">
    <citation type="submission" date="2019-02" db="EMBL/GenBank/DDBJ databases">
        <title>Deep-cultivation of Planctomycetes and their phenomic and genomic characterization uncovers novel biology.</title>
        <authorList>
            <person name="Wiegand S."/>
            <person name="Jogler M."/>
            <person name="Boedeker C."/>
            <person name="Pinto D."/>
            <person name="Vollmers J."/>
            <person name="Rivas-Marin E."/>
            <person name="Kohn T."/>
            <person name="Peeters S.H."/>
            <person name="Heuer A."/>
            <person name="Rast P."/>
            <person name="Oberbeckmann S."/>
            <person name="Bunk B."/>
            <person name="Jeske O."/>
            <person name="Meyerdierks A."/>
            <person name="Storesund J.E."/>
            <person name="Kallscheuer N."/>
            <person name="Luecker S."/>
            <person name="Lage O.M."/>
            <person name="Pohl T."/>
            <person name="Merkel B.J."/>
            <person name="Hornburger P."/>
            <person name="Mueller R.-W."/>
            <person name="Bruemmer F."/>
            <person name="Labrenz M."/>
            <person name="Spormann A.M."/>
            <person name="Op den Camp H."/>
            <person name="Overmann J."/>
            <person name="Amann R."/>
            <person name="Jetten M.S.M."/>
            <person name="Mascher T."/>
            <person name="Medema M.H."/>
            <person name="Devos D.P."/>
            <person name="Kaster A.-K."/>
            <person name="Ovreas L."/>
            <person name="Rohde M."/>
            <person name="Galperin M.Y."/>
            <person name="Jogler C."/>
        </authorList>
    </citation>
    <scope>NUCLEOTIDE SEQUENCE [LARGE SCALE GENOMIC DNA]</scope>
    <source>
        <strain evidence="1 2">Pla85_3_4</strain>
    </source>
</reference>
<dbReference type="CDD" id="cd02980">
    <property type="entry name" value="TRX_Fd_family"/>
    <property type="match status" value="1"/>
</dbReference>
<sequence length="138" mass="15430">MLLMGSLDKDREKAGHVASKLGVDAAQRHILLCYDKKTAKCASKKEMEEAWNYLKKRLKELKLARRGGILQSKSYCLDVCKHGPLAVVFPEGSWYGRCRPAVLERIIQEHLIGGRVVEELLISQSPLAPGPLHAIARK</sequence>